<keyword evidence="1" id="KW-0472">Membrane</keyword>
<sequence length="103" mass="10913">MPSLLTSGSFGSSRAGLQSLIQTLEGRLGPTLTTLVSGTETLLPLNVAAAISSVVVVPLTWCTIYASRLVFIVAVRERRLQIGGAVCRPACMVEEFFWSGSTP</sequence>
<feature type="transmembrane region" description="Helical" evidence="1">
    <location>
        <begin position="47"/>
        <end position="71"/>
    </location>
</feature>
<keyword evidence="1" id="KW-1133">Transmembrane helix</keyword>
<dbReference type="RefSeq" id="XP_066007936.1">
    <property type="nucleotide sequence ID" value="XM_066152714.1"/>
</dbReference>
<comment type="caution">
    <text evidence="2">The sequence shown here is derived from an EMBL/GenBank/DDBJ whole genome shotgun (WGS) entry which is preliminary data.</text>
</comment>
<dbReference type="EMBL" id="ANPB02000007">
    <property type="protein sequence ID" value="KAF4479169.1"/>
    <property type="molecule type" value="Genomic_DNA"/>
</dbReference>
<reference evidence="2 3" key="2">
    <citation type="submission" date="2020-04" db="EMBL/GenBank/DDBJ databases">
        <title>Genome sequencing and assembly of multiple isolates from the Colletotrichum gloeosporioides species complex.</title>
        <authorList>
            <person name="Gan P."/>
            <person name="Shirasu K."/>
        </authorList>
    </citation>
    <scope>NUCLEOTIDE SEQUENCE [LARGE SCALE GENOMIC DNA]</scope>
    <source>
        <strain evidence="2 3">Nara gc5</strain>
    </source>
</reference>
<gene>
    <name evidence="2" type="ORF">CGGC5_v012564</name>
</gene>
<protein>
    <submittedName>
        <fullName evidence="2">Uncharacterized protein</fullName>
    </submittedName>
</protein>
<keyword evidence="3" id="KW-1185">Reference proteome</keyword>
<dbReference type="Proteomes" id="UP000011096">
    <property type="component" value="Unassembled WGS sequence"/>
</dbReference>
<evidence type="ECO:0000313" key="2">
    <source>
        <dbReference type="EMBL" id="KAF4479169.1"/>
    </source>
</evidence>
<reference evidence="2 3" key="1">
    <citation type="submission" date="2012-08" db="EMBL/GenBank/DDBJ databases">
        <authorList>
            <person name="Gan P.H.P."/>
            <person name="Ikeda K."/>
            <person name="Irieda H."/>
            <person name="Narusaka M."/>
            <person name="O'Connell R.J."/>
            <person name="Narusaka Y."/>
            <person name="Takano Y."/>
            <person name="Kubo Y."/>
            <person name="Shirasu K."/>
        </authorList>
    </citation>
    <scope>NUCLEOTIDE SEQUENCE [LARGE SCALE GENOMIC DNA]</scope>
    <source>
        <strain evidence="2 3">Nara gc5</strain>
    </source>
</reference>
<proteinExistence type="predicted"/>
<name>A0A7J6IQL8_COLFN</name>
<keyword evidence="1" id="KW-0812">Transmembrane</keyword>
<dbReference type="InParanoid" id="A0A7J6IQL8"/>
<evidence type="ECO:0000313" key="3">
    <source>
        <dbReference type="Proteomes" id="UP000011096"/>
    </source>
</evidence>
<dbReference type="GeneID" id="90980215"/>
<dbReference type="AlphaFoldDB" id="A0A7J6IQL8"/>
<organism evidence="2 3">
    <name type="scientific">Colletotrichum fructicola (strain Nara gc5)</name>
    <name type="common">Anthracnose fungus</name>
    <name type="synonym">Colletotrichum gloeosporioides (strain Nara gc5)</name>
    <dbReference type="NCBI Taxonomy" id="1213859"/>
    <lineage>
        <taxon>Eukaryota</taxon>
        <taxon>Fungi</taxon>
        <taxon>Dikarya</taxon>
        <taxon>Ascomycota</taxon>
        <taxon>Pezizomycotina</taxon>
        <taxon>Sordariomycetes</taxon>
        <taxon>Hypocreomycetidae</taxon>
        <taxon>Glomerellales</taxon>
        <taxon>Glomerellaceae</taxon>
        <taxon>Colletotrichum</taxon>
        <taxon>Colletotrichum gloeosporioides species complex</taxon>
    </lineage>
</organism>
<evidence type="ECO:0000256" key="1">
    <source>
        <dbReference type="SAM" id="Phobius"/>
    </source>
</evidence>
<accession>A0A7J6IQL8</accession>